<keyword evidence="4 6" id="KW-1133">Transmembrane helix</keyword>
<dbReference type="InterPro" id="IPR050833">
    <property type="entry name" value="Poly_Biosynth_Transport"/>
</dbReference>
<evidence type="ECO:0000256" key="2">
    <source>
        <dbReference type="ARBA" id="ARBA00022475"/>
    </source>
</evidence>
<feature type="transmembrane region" description="Helical" evidence="6">
    <location>
        <begin position="354"/>
        <end position="374"/>
    </location>
</feature>
<feature type="transmembrane region" description="Helical" evidence="6">
    <location>
        <begin position="421"/>
        <end position="440"/>
    </location>
</feature>
<organism evidence="7 8">
    <name type="scientific">Lactococcus nasutitermitis</name>
    <dbReference type="NCBI Taxonomy" id="1652957"/>
    <lineage>
        <taxon>Bacteria</taxon>
        <taxon>Bacillati</taxon>
        <taxon>Bacillota</taxon>
        <taxon>Bacilli</taxon>
        <taxon>Lactobacillales</taxon>
        <taxon>Streptococcaceae</taxon>
        <taxon>Lactococcus</taxon>
    </lineage>
</organism>
<evidence type="ECO:0000256" key="3">
    <source>
        <dbReference type="ARBA" id="ARBA00022692"/>
    </source>
</evidence>
<dbReference type="PANTHER" id="PTHR30250:SF21">
    <property type="entry name" value="LIPID II FLIPPASE MURJ"/>
    <property type="match status" value="1"/>
</dbReference>
<dbReference type="PANTHER" id="PTHR30250">
    <property type="entry name" value="PST FAMILY PREDICTED COLANIC ACID TRANSPORTER"/>
    <property type="match status" value="1"/>
</dbReference>
<protein>
    <submittedName>
        <fullName evidence="7">Oligosaccharide flippase family protein</fullName>
    </submittedName>
</protein>
<accession>A0ABV9JEP5</accession>
<keyword evidence="2" id="KW-1003">Cell membrane</keyword>
<reference evidence="8" key="1">
    <citation type="journal article" date="2019" name="Int. J. Syst. Evol. Microbiol.">
        <title>The Global Catalogue of Microorganisms (GCM) 10K type strain sequencing project: providing services to taxonomists for standard genome sequencing and annotation.</title>
        <authorList>
            <consortium name="The Broad Institute Genomics Platform"/>
            <consortium name="The Broad Institute Genome Sequencing Center for Infectious Disease"/>
            <person name="Wu L."/>
            <person name="Ma J."/>
        </authorList>
    </citation>
    <scope>NUCLEOTIDE SEQUENCE [LARGE SCALE GENOMIC DNA]</scope>
    <source>
        <strain evidence="8">CCUG 63287</strain>
    </source>
</reference>
<feature type="transmembrane region" description="Helical" evidence="6">
    <location>
        <begin position="108"/>
        <end position="126"/>
    </location>
</feature>
<comment type="subcellular location">
    <subcellularLocation>
        <location evidence="1">Cell membrane</location>
        <topology evidence="1">Multi-pass membrane protein</topology>
    </subcellularLocation>
</comment>
<keyword evidence="8" id="KW-1185">Reference proteome</keyword>
<feature type="transmembrane region" description="Helical" evidence="6">
    <location>
        <begin position="185"/>
        <end position="207"/>
    </location>
</feature>
<dbReference type="EMBL" id="JBHSGD010000004">
    <property type="protein sequence ID" value="MFC4651965.1"/>
    <property type="molecule type" value="Genomic_DNA"/>
</dbReference>
<dbReference type="Proteomes" id="UP001595987">
    <property type="component" value="Unassembled WGS sequence"/>
</dbReference>
<evidence type="ECO:0000256" key="6">
    <source>
        <dbReference type="SAM" id="Phobius"/>
    </source>
</evidence>
<evidence type="ECO:0000256" key="4">
    <source>
        <dbReference type="ARBA" id="ARBA00022989"/>
    </source>
</evidence>
<feature type="transmembrane region" description="Helical" evidence="6">
    <location>
        <begin position="28"/>
        <end position="49"/>
    </location>
</feature>
<evidence type="ECO:0000313" key="8">
    <source>
        <dbReference type="Proteomes" id="UP001595987"/>
    </source>
</evidence>
<evidence type="ECO:0000256" key="5">
    <source>
        <dbReference type="ARBA" id="ARBA00023136"/>
    </source>
</evidence>
<gene>
    <name evidence="7" type="ORF">ACFO26_03515</name>
</gene>
<keyword evidence="5 6" id="KW-0472">Membrane</keyword>
<feature type="transmembrane region" description="Helical" evidence="6">
    <location>
        <begin position="146"/>
        <end position="164"/>
    </location>
</feature>
<comment type="caution">
    <text evidence="7">The sequence shown here is derived from an EMBL/GenBank/DDBJ whole genome shotgun (WGS) entry which is preliminary data.</text>
</comment>
<evidence type="ECO:0000256" key="1">
    <source>
        <dbReference type="ARBA" id="ARBA00004651"/>
    </source>
</evidence>
<feature type="transmembrane region" description="Helical" evidence="6">
    <location>
        <begin position="482"/>
        <end position="508"/>
    </location>
</feature>
<dbReference type="RefSeq" id="WP_213533652.1">
    <property type="nucleotide sequence ID" value="NZ_BOVQ01000002.1"/>
</dbReference>
<feature type="transmembrane region" description="Helical" evidence="6">
    <location>
        <begin position="514"/>
        <end position="532"/>
    </location>
</feature>
<feature type="transmembrane region" description="Helical" evidence="6">
    <location>
        <begin position="69"/>
        <end position="87"/>
    </location>
</feature>
<feature type="transmembrane region" description="Helical" evidence="6">
    <location>
        <begin position="259"/>
        <end position="279"/>
    </location>
</feature>
<keyword evidence="3 6" id="KW-0812">Transmembrane</keyword>
<feature type="transmembrane region" description="Helical" evidence="6">
    <location>
        <begin position="313"/>
        <end position="333"/>
    </location>
</feature>
<name>A0ABV9JEP5_9LACT</name>
<dbReference type="PIRSF" id="PIRSF038958">
    <property type="entry name" value="PG_synth_SpoVB"/>
    <property type="match status" value="1"/>
</dbReference>
<dbReference type="InterPro" id="IPR002797">
    <property type="entry name" value="Polysacc_synth"/>
</dbReference>
<dbReference type="CDD" id="cd13124">
    <property type="entry name" value="MATE_SpoVB_like"/>
    <property type="match status" value="1"/>
</dbReference>
<feature type="transmembrane region" description="Helical" evidence="6">
    <location>
        <begin position="386"/>
        <end position="409"/>
    </location>
</feature>
<sequence>MENATSNENSQIKAKKDAQQSKMLSGTAWYTAANIISRLLGAVYIIPWYAWMGQYDNQANALFSMGYNIYALFLLISTAGIPVAIAREVAHYNAMDDENLSNRLVRQMFLFMLGLGIVSALLMYFASPALANLSGGGKDLIPVMRSLSLAILIFPGMSVIRGYFQGQNDIKPIAMSQIYEQIVRVIWMLVFTFMIMKIGLSGGNWTIAVTQSTTAAFVGMLASCAILLWYLIKNNMLMKIINPGPSKNKIRAWNLLKQTIWQAIPFVIIGSAIQIFKILDQITFSNVMHWVTTYSDTQLQVLFSYFSANTDKITMILIGVAIVLGDVALPLISGNFVKKNWRETAHLISYDLQLFAAFMFPAILGMIVLSKPIYTLFYTTPNALQLSLFIWAVVQSFLLALYMMLAPILQALHYSRVAMKYFLWTLLVKIILQIPAILLFREYGPLVATTLAFGLGVWLLLRKIHEVTGFRLKSTIRGITGISILTALMVVATLILYAVVSLILTPLAAGHLKALITVFVAGGGGFFVYLWLAAQLGLLEKLLGERGQSLRRRLHI</sequence>
<dbReference type="InterPro" id="IPR024923">
    <property type="entry name" value="PG_synth_SpoVB"/>
</dbReference>
<feature type="transmembrane region" description="Helical" evidence="6">
    <location>
        <begin position="446"/>
        <end position="461"/>
    </location>
</feature>
<dbReference type="Pfam" id="PF01943">
    <property type="entry name" value="Polysacc_synt"/>
    <property type="match status" value="1"/>
</dbReference>
<proteinExistence type="predicted"/>
<evidence type="ECO:0000313" key="7">
    <source>
        <dbReference type="EMBL" id="MFC4651965.1"/>
    </source>
</evidence>
<feature type="transmembrane region" description="Helical" evidence="6">
    <location>
        <begin position="213"/>
        <end position="232"/>
    </location>
</feature>